<keyword evidence="1" id="KW-0812">Transmembrane</keyword>
<gene>
    <name evidence="3" type="ordered locus">Desdi_2948</name>
</gene>
<feature type="transmembrane region" description="Helical" evidence="1">
    <location>
        <begin position="151"/>
        <end position="170"/>
    </location>
</feature>
<dbReference type="Pfam" id="PF14501">
    <property type="entry name" value="HATPase_c_5"/>
    <property type="match status" value="1"/>
</dbReference>
<dbReference type="KEGG" id="ddl:Desdi_2948"/>
<proteinExistence type="predicted"/>
<organism evidence="3 4">
    <name type="scientific">Desulfitobacterium dichloroeliminans (strain LMG P-21439 / DCA1)</name>
    <dbReference type="NCBI Taxonomy" id="871963"/>
    <lineage>
        <taxon>Bacteria</taxon>
        <taxon>Bacillati</taxon>
        <taxon>Bacillota</taxon>
        <taxon>Clostridia</taxon>
        <taxon>Eubacteriales</taxon>
        <taxon>Desulfitobacteriaceae</taxon>
        <taxon>Desulfitobacterium</taxon>
    </lineage>
</organism>
<dbReference type="AlphaFoldDB" id="L0FCH1"/>
<evidence type="ECO:0000259" key="2">
    <source>
        <dbReference type="Pfam" id="PF14501"/>
    </source>
</evidence>
<feature type="transmembrane region" description="Helical" evidence="1">
    <location>
        <begin position="121"/>
        <end position="139"/>
    </location>
</feature>
<accession>L0FCH1</accession>
<dbReference type="InterPro" id="IPR036890">
    <property type="entry name" value="HATPase_C_sf"/>
</dbReference>
<sequence length="427" mass="47778">MSALLPDFLRGTVTDIMNILLMLTLLQAKYSKKVTGLGMAGILIVNLLVNGFGYLTGNLTLLAKLDFILWLVICFGARPLFRDSFMQWLFSVLTVWNLSMCVIVLSFSLSRLMPYPMYANTLVRLVLYAGILLLLHGYVRPLYRQIVESWNVFFYVAVALTAALSFYFVSGEDVVRTLTEQAVPIHLLVLVTVAVYVSIGFSLKTLSREYALREENLRMQNSQELLHVSASAMEDRINLLDASRQQSCIADHDRRHFNNTLLELLEQHKTEDAIAFLKQQSSKASAKVISYCENTAVNAAVCYYAGLAEDKNITTEMSLDIPNALPVDSLELAMVISNLIENAIQACEGVEKDRERTIRFICRQVGRLALEISNPCAVAVLDEKGHPIATKNGHGAGTKSVLAFVEKYDGEILYQIADDIFRVRMLV</sequence>
<evidence type="ECO:0000256" key="1">
    <source>
        <dbReference type="SAM" id="Phobius"/>
    </source>
</evidence>
<name>L0FCH1_DESDL</name>
<dbReference type="eggNOG" id="COG3290">
    <property type="taxonomic scope" value="Bacteria"/>
</dbReference>
<feature type="transmembrane region" description="Helical" evidence="1">
    <location>
        <begin position="37"/>
        <end position="55"/>
    </location>
</feature>
<dbReference type="STRING" id="871963.Desdi_2948"/>
<dbReference type="HOGENOM" id="CLU_020211_14_2_9"/>
<dbReference type="RefSeq" id="WP_015263317.1">
    <property type="nucleotide sequence ID" value="NC_019903.1"/>
</dbReference>
<protein>
    <recommendedName>
        <fullName evidence="2">Sensor histidine kinase NatK-like C-terminal domain-containing protein</fullName>
    </recommendedName>
</protein>
<keyword evidence="1" id="KW-1133">Transmembrane helix</keyword>
<dbReference type="CDD" id="cd16935">
    <property type="entry name" value="HATPase_AgrC-ComD-like"/>
    <property type="match status" value="1"/>
</dbReference>
<dbReference type="Gene3D" id="3.30.565.10">
    <property type="entry name" value="Histidine kinase-like ATPase, C-terminal domain"/>
    <property type="match status" value="1"/>
</dbReference>
<dbReference type="OrthoDB" id="1837658at2"/>
<keyword evidence="4" id="KW-1185">Reference proteome</keyword>
<feature type="transmembrane region" description="Helical" evidence="1">
    <location>
        <begin position="88"/>
        <end position="109"/>
    </location>
</feature>
<dbReference type="EMBL" id="CP003344">
    <property type="protein sequence ID" value="AGA70356.1"/>
    <property type="molecule type" value="Genomic_DNA"/>
</dbReference>
<feature type="transmembrane region" description="Helical" evidence="1">
    <location>
        <begin position="182"/>
        <end position="203"/>
    </location>
</feature>
<dbReference type="SUPFAM" id="SSF55874">
    <property type="entry name" value="ATPase domain of HSP90 chaperone/DNA topoisomerase II/histidine kinase"/>
    <property type="match status" value="1"/>
</dbReference>
<dbReference type="InterPro" id="IPR032834">
    <property type="entry name" value="NatK-like_C"/>
</dbReference>
<feature type="domain" description="Sensor histidine kinase NatK-like C-terminal" evidence="2">
    <location>
        <begin position="330"/>
        <end position="426"/>
    </location>
</feature>
<reference evidence="4" key="1">
    <citation type="submission" date="2012-02" db="EMBL/GenBank/DDBJ databases">
        <title>Complete sequence of Desulfitobacterium dichloroeliminans LMG P-21439.</title>
        <authorList>
            <person name="Lucas S."/>
            <person name="Han J."/>
            <person name="Lapidus A."/>
            <person name="Cheng J.-F."/>
            <person name="Goodwin L."/>
            <person name="Pitluck S."/>
            <person name="Peters L."/>
            <person name="Ovchinnikova G."/>
            <person name="Teshima H."/>
            <person name="Detter J.C."/>
            <person name="Han C."/>
            <person name="Tapia R."/>
            <person name="Land M."/>
            <person name="Hauser L."/>
            <person name="Kyrpides N."/>
            <person name="Ivanova N."/>
            <person name="Pagani I."/>
            <person name="Kruse T."/>
            <person name="de Vos W.M."/>
            <person name="Boon N."/>
            <person name="Smidt H."/>
            <person name="Woyke T."/>
        </authorList>
    </citation>
    <scope>NUCLEOTIDE SEQUENCE [LARGE SCALE GENOMIC DNA]</scope>
    <source>
        <strain evidence="4">LMG P-21439 / DCA1</strain>
    </source>
</reference>
<dbReference type="Proteomes" id="UP000010797">
    <property type="component" value="Chromosome"/>
</dbReference>
<keyword evidence="1" id="KW-0472">Membrane</keyword>
<evidence type="ECO:0000313" key="4">
    <source>
        <dbReference type="Proteomes" id="UP000010797"/>
    </source>
</evidence>
<evidence type="ECO:0000313" key="3">
    <source>
        <dbReference type="EMBL" id="AGA70356.1"/>
    </source>
</evidence>
<feature type="transmembrane region" description="Helical" evidence="1">
    <location>
        <begin position="61"/>
        <end position="81"/>
    </location>
</feature>